<evidence type="ECO:0000313" key="2">
    <source>
        <dbReference type="Proteomes" id="UP001151760"/>
    </source>
</evidence>
<keyword evidence="2" id="KW-1185">Reference proteome</keyword>
<gene>
    <name evidence="1" type="ORF">Tco_0653890</name>
</gene>
<comment type="caution">
    <text evidence="1">The sequence shown here is derived from an EMBL/GenBank/DDBJ whole genome shotgun (WGS) entry which is preliminary data.</text>
</comment>
<name>A0ABQ4X1S5_9ASTR</name>
<accession>A0ABQ4X1S5</accession>
<dbReference type="Proteomes" id="UP001151760">
    <property type="component" value="Unassembled WGS sequence"/>
</dbReference>
<protein>
    <submittedName>
        <fullName evidence="1">Uncharacterized protein</fullName>
    </submittedName>
</protein>
<sequence length="75" mass="7745">MEGCSGVEAAAVAVAESGGEGVEARELTGRIDPEMGIILGVGRNIPPEKFSGGGWPERCRRWGGFAGNNGGERDI</sequence>
<proteinExistence type="predicted"/>
<reference evidence="1" key="1">
    <citation type="journal article" date="2022" name="Int. J. Mol. Sci.">
        <title>Draft Genome of Tanacetum Coccineum: Genomic Comparison of Closely Related Tanacetum-Family Plants.</title>
        <authorList>
            <person name="Yamashiro T."/>
            <person name="Shiraishi A."/>
            <person name="Nakayama K."/>
            <person name="Satake H."/>
        </authorList>
    </citation>
    <scope>NUCLEOTIDE SEQUENCE</scope>
</reference>
<reference evidence="1" key="2">
    <citation type="submission" date="2022-01" db="EMBL/GenBank/DDBJ databases">
        <authorList>
            <person name="Yamashiro T."/>
            <person name="Shiraishi A."/>
            <person name="Satake H."/>
            <person name="Nakayama K."/>
        </authorList>
    </citation>
    <scope>NUCLEOTIDE SEQUENCE</scope>
</reference>
<dbReference type="EMBL" id="BQNB010009126">
    <property type="protein sequence ID" value="GJS59106.1"/>
    <property type="molecule type" value="Genomic_DNA"/>
</dbReference>
<organism evidence="1 2">
    <name type="scientific">Tanacetum coccineum</name>
    <dbReference type="NCBI Taxonomy" id="301880"/>
    <lineage>
        <taxon>Eukaryota</taxon>
        <taxon>Viridiplantae</taxon>
        <taxon>Streptophyta</taxon>
        <taxon>Embryophyta</taxon>
        <taxon>Tracheophyta</taxon>
        <taxon>Spermatophyta</taxon>
        <taxon>Magnoliopsida</taxon>
        <taxon>eudicotyledons</taxon>
        <taxon>Gunneridae</taxon>
        <taxon>Pentapetalae</taxon>
        <taxon>asterids</taxon>
        <taxon>campanulids</taxon>
        <taxon>Asterales</taxon>
        <taxon>Asteraceae</taxon>
        <taxon>Asteroideae</taxon>
        <taxon>Anthemideae</taxon>
        <taxon>Anthemidinae</taxon>
        <taxon>Tanacetum</taxon>
    </lineage>
</organism>
<evidence type="ECO:0000313" key="1">
    <source>
        <dbReference type="EMBL" id="GJS59106.1"/>
    </source>
</evidence>